<evidence type="ECO:0000256" key="8">
    <source>
        <dbReference type="HAMAP-Rule" id="MF_00124"/>
    </source>
</evidence>
<dbReference type="GO" id="GO:0004797">
    <property type="term" value="F:thymidine kinase activity"/>
    <property type="evidence" value="ECO:0007669"/>
    <property type="project" value="UniProtKB-EC"/>
</dbReference>
<organism evidence="11 12">
    <name type="scientific">Leuconostoc gasicomitatum</name>
    <dbReference type="NCBI Taxonomy" id="115778"/>
    <lineage>
        <taxon>Bacteria</taxon>
        <taxon>Bacillati</taxon>
        <taxon>Bacillota</taxon>
        <taxon>Bacilli</taxon>
        <taxon>Lactobacillales</taxon>
        <taxon>Lactobacillaceae</taxon>
        <taxon>Leuconostoc</taxon>
        <taxon>Leuconostoc gelidum group</taxon>
    </lineage>
</organism>
<name>A0ABM9V7D9_9LACO</name>
<comment type="subcellular location">
    <subcellularLocation>
        <location evidence="8">Cytoplasm</location>
    </subcellularLocation>
</comment>
<dbReference type="InterPro" id="IPR027417">
    <property type="entry name" value="P-loop_NTPase"/>
</dbReference>
<evidence type="ECO:0000256" key="3">
    <source>
        <dbReference type="ARBA" id="ARBA00022634"/>
    </source>
</evidence>
<comment type="subunit">
    <text evidence="8">Homotetramer.</text>
</comment>
<evidence type="ECO:0000256" key="7">
    <source>
        <dbReference type="ARBA" id="ARBA00022840"/>
    </source>
</evidence>
<keyword evidence="6 8" id="KW-0418">Kinase</keyword>
<dbReference type="EMBL" id="FBSY01000017">
    <property type="protein sequence ID" value="CUW16437.1"/>
    <property type="molecule type" value="Genomic_DNA"/>
</dbReference>
<comment type="caution">
    <text evidence="11">The sequence shown here is derived from an EMBL/GenBank/DDBJ whole genome shotgun (WGS) entry which is preliminary data.</text>
</comment>
<dbReference type="PANTHER" id="PTHR11441">
    <property type="entry name" value="THYMIDINE KINASE"/>
    <property type="match status" value="1"/>
</dbReference>
<dbReference type="SUPFAM" id="SSF57716">
    <property type="entry name" value="Glucocorticoid receptor-like (DNA-binding domain)"/>
    <property type="match status" value="1"/>
</dbReference>
<dbReference type="PROSITE" id="PS00603">
    <property type="entry name" value="TK_CELLULAR_TYPE"/>
    <property type="match status" value="1"/>
</dbReference>
<dbReference type="PIRSF" id="PIRSF035805">
    <property type="entry name" value="TK_cell"/>
    <property type="match status" value="1"/>
</dbReference>
<dbReference type="SUPFAM" id="SSF52540">
    <property type="entry name" value="P-loop containing nucleoside triphosphate hydrolases"/>
    <property type="match status" value="1"/>
</dbReference>
<feature type="binding site" evidence="8">
    <location>
        <position position="203"/>
    </location>
    <ligand>
        <name>Zn(2+)</name>
        <dbReference type="ChEBI" id="CHEBI:29105"/>
    </ligand>
</feature>
<keyword evidence="5 8" id="KW-0547">Nucleotide-binding</keyword>
<evidence type="ECO:0000256" key="5">
    <source>
        <dbReference type="ARBA" id="ARBA00022741"/>
    </source>
</evidence>
<feature type="binding site" evidence="8">
    <location>
        <begin position="28"/>
        <end position="35"/>
    </location>
    <ligand>
        <name>ATP</name>
        <dbReference type="ChEBI" id="CHEBI:30616"/>
    </ligand>
</feature>
<evidence type="ECO:0000256" key="9">
    <source>
        <dbReference type="RuleBase" id="RU000544"/>
    </source>
</evidence>
<evidence type="ECO:0000313" key="11">
    <source>
        <dbReference type="EMBL" id="CUW16437.1"/>
    </source>
</evidence>
<comment type="catalytic activity">
    <reaction evidence="8 9">
        <text>thymidine + ATP = dTMP + ADP + H(+)</text>
        <dbReference type="Rhea" id="RHEA:19129"/>
        <dbReference type="ChEBI" id="CHEBI:15378"/>
        <dbReference type="ChEBI" id="CHEBI:17748"/>
        <dbReference type="ChEBI" id="CHEBI:30616"/>
        <dbReference type="ChEBI" id="CHEBI:63528"/>
        <dbReference type="ChEBI" id="CHEBI:456216"/>
        <dbReference type="EC" id="2.7.1.21"/>
    </reaction>
</comment>
<dbReference type="Gene3D" id="3.40.50.300">
    <property type="entry name" value="P-loop containing nucleotide triphosphate hydrolases"/>
    <property type="match status" value="1"/>
</dbReference>
<protein>
    <recommendedName>
        <fullName evidence="2 8">Thymidine kinase</fullName>
        <ecNumber evidence="2 8">2.7.1.21</ecNumber>
    </recommendedName>
</protein>
<proteinExistence type="inferred from homology"/>
<reference evidence="11 12" key="1">
    <citation type="submission" date="2015-12" db="EMBL/GenBank/DDBJ databases">
        <authorList>
            <person name="Andreevskaya M."/>
        </authorList>
    </citation>
    <scope>NUCLEOTIDE SEQUENCE [LARGE SCALE GENOMIC DNA]</scope>
    <source>
        <strain evidence="11 12">C122c</strain>
    </source>
</reference>
<keyword evidence="4 8" id="KW-0808">Transferase</keyword>
<accession>A0ABM9V7D9</accession>
<evidence type="ECO:0000256" key="1">
    <source>
        <dbReference type="ARBA" id="ARBA00007587"/>
    </source>
</evidence>
<feature type="binding site" evidence="8">
    <location>
        <begin position="105"/>
        <end position="108"/>
    </location>
    <ligand>
        <name>ATP</name>
        <dbReference type="ChEBI" id="CHEBI:30616"/>
    </ligand>
</feature>
<gene>
    <name evidence="8" type="primary">tdk</name>
    <name evidence="11" type="ORF">C122C_1486</name>
</gene>
<keyword evidence="8" id="KW-0862">Zinc</keyword>
<feature type="binding site" evidence="8">
    <location>
        <position position="166"/>
    </location>
    <ligand>
        <name>Zn(2+)</name>
        <dbReference type="ChEBI" id="CHEBI:29105"/>
    </ligand>
</feature>
<dbReference type="NCBIfam" id="NF003300">
    <property type="entry name" value="PRK04296.1-5"/>
    <property type="match status" value="1"/>
</dbReference>
<dbReference type="Gene3D" id="3.30.60.20">
    <property type="match status" value="1"/>
</dbReference>
<feature type="active site" description="Proton acceptor" evidence="8">
    <location>
        <position position="106"/>
    </location>
</feature>
<keyword evidence="3 8" id="KW-0237">DNA synthesis</keyword>
<evidence type="ECO:0000256" key="10">
    <source>
        <dbReference type="RuleBase" id="RU004165"/>
    </source>
</evidence>
<keyword evidence="12" id="KW-1185">Reference proteome</keyword>
<evidence type="ECO:0000256" key="4">
    <source>
        <dbReference type="ARBA" id="ARBA00022679"/>
    </source>
</evidence>
<keyword evidence="7 8" id="KW-0067">ATP-binding</keyword>
<dbReference type="InterPro" id="IPR020633">
    <property type="entry name" value="Thymidine_kinase_CS"/>
</dbReference>
<dbReference type="EC" id="2.7.1.21" evidence="2 8"/>
<evidence type="ECO:0000313" key="12">
    <source>
        <dbReference type="Proteomes" id="UP000199271"/>
    </source>
</evidence>
<keyword evidence="8" id="KW-0479">Metal-binding</keyword>
<dbReference type="InterPro" id="IPR001267">
    <property type="entry name" value="Thymidine_kinase"/>
</dbReference>
<dbReference type="PANTHER" id="PTHR11441:SF0">
    <property type="entry name" value="THYMIDINE KINASE, CYTOSOLIC"/>
    <property type="match status" value="1"/>
</dbReference>
<keyword evidence="8" id="KW-0963">Cytoplasm</keyword>
<sequence length="225" mass="25031">MINDGVIKVMKSHRQHVKDMAQLFFEYGAMSSGKSIEILKVAHNYESQGRQVLLMTPITDTRAGIGVVASRIGLSREALAVKPADDLYVLIKSMAANDLAVVLVDEAQFLTPEQVDQLAYTVDNLHIPVMAFGLKQDAFNNLFAGSKRLIELADKLEEMKTICSFCGKKATTQLRIVNGKPQRQGAQVFIGGDEAYIPTCRRHWFNPDLDKIATMFPYEATEHAK</sequence>
<evidence type="ECO:0000256" key="2">
    <source>
        <dbReference type="ARBA" id="ARBA00012118"/>
    </source>
</evidence>
<dbReference type="Proteomes" id="UP000199271">
    <property type="component" value="Unassembled WGS sequence"/>
</dbReference>
<dbReference type="Pfam" id="PF00265">
    <property type="entry name" value="TK"/>
    <property type="match status" value="1"/>
</dbReference>
<comment type="similarity">
    <text evidence="1 8 10">Belongs to the thymidine kinase family.</text>
</comment>
<feature type="binding site" evidence="8">
    <location>
        <position position="200"/>
    </location>
    <ligand>
        <name>Zn(2+)</name>
        <dbReference type="ChEBI" id="CHEBI:29105"/>
    </ligand>
</feature>
<evidence type="ECO:0000256" key="6">
    <source>
        <dbReference type="ARBA" id="ARBA00022777"/>
    </source>
</evidence>
<dbReference type="HAMAP" id="MF_00124">
    <property type="entry name" value="Thymidine_kinase"/>
    <property type="match status" value="1"/>
</dbReference>
<feature type="binding site" evidence="8">
    <location>
        <position position="163"/>
    </location>
    <ligand>
        <name>Zn(2+)</name>
        <dbReference type="ChEBI" id="CHEBI:29105"/>
    </ligand>
</feature>